<dbReference type="PANTHER" id="PTHR10809">
    <property type="entry name" value="VESICLE-ASSOCIATED MEMBRANE PROTEIN-ASSOCIATED PROTEIN"/>
    <property type="match status" value="1"/>
</dbReference>
<reference evidence="7" key="1">
    <citation type="submission" date="2021-02" db="EMBL/GenBank/DDBJ databases">
        <authorList>
            <person name="Nowell W R."/>
        </authorList>
    </citation>
    <scope>NUCLEOTIDE SEQUENCE</scope>
</reference>
<evidence type="ECO:0000313" key="7">
    <source>
        <dbReference type="EMBL" id="CAF3203807.1"/>
    </source>
</evidence>
<proteinExistence type="inferred from homology"/>
<evidence type="ECO:0000256" key="5">
    <source>
        <dbReference type="ARBA" id="ARBA00023136"/>
    </source>
</evidence>
<sequence>MTLEVIPNSALIFHGPFNVFSTATLKLSNTDNCLLTYKILTTVPKRYCVKPNVGLLEAHATVNILGRINQTTESFYSFRFVFYQLVSLRPRQDDQPDDRTQHKFRIQWITAPSISTGNLDTFWSQTSQNYAIKRLTIRTVFVDEEIAAAVPENSNGHHEIDAVS</sequence>
<evidence type="ECO:0000256" key="1">
    <source>
        <dbReference type="ARBA" id="ARBA00004211"/>
    </source>
</evidence>
<name>A0A817QHX0_9BILA</name>
<evidence type="ECO:0000256" key="4">
    <source>
        <dbReference type="ARBA" id="ARBA00022989"/>
    </source>
</evidence>
<dbReference type="Gene3D" id="2.60.40.10">
    <property type="entry name" value="Immunoglobulins"/>
    <property type="match status" value="1"/>
</dbReference>
<dbReference type="PANTHER" id="PTHR10809:SF6">
    <property type="entry name" value="AT11025P-RELATED"/>
    <property type="match status" value="1"/>
</dbReference>
<gene>
    <name evidence="7" type="ORF">TIS948_LOCUS12747</name>
</gene>
<evidence type="ECO:0000259" key="6">
    <source>
        <dbReference type="PROSITE" id="PS50202"/>
    </source>
</evidence>
<protein>
    <recommendedName>
        <fullName evidence="6">MSP domain-containing protein</fullName>
    </recommendedName>
</protein>
<dbReference type="GO" id="GO:0005789">
    <property type="term" value="C:endoplasmic reticulum membrane"/>
    <property type="evidence" value="ECO:0007669"/>
    <property type="project" value="InterPro"/>
</dbReference>
<evidence type="ECO:0000256" key="3">
    <source>
        <dbReference type="ARBA" id="ARBA00022692"/>
    </source>
</evidence>
<dbReference type="GO" id="GO:0061817">
    <property type="term" value="P:endoplasmic reticulum-plasma membrane tethering"/>
    <property type="evidence" value="ECO:0007669"/>
    <property type="project" value="TreeGrafter"/>
</dbReference>
<dbReference type="Pfam" id="PF00635">
    <property type="entry name" value="Motile_Sperm"/>
    <property type="match status" value="1"/>
</dbReference>
<dbReference type="GO" id="GO:0005886">
    <property type="term" value="C:plasma membrane"/>
    <property type="evidence" value="ECO:0007669"/>
    <property type="project" value="TreeGrafter"/>
</dbReference>
<dbReference type="SUPFAM" id="SSF49354">
    <property type="entry name" value="PapD-like"/>
    <property type="match status" value="1"/>
</dbReference>
<dbReference type="InterPro" id="IPR000535">
    <property type="entry name" value="MSP_dom"/>
</dbReference>
<dbReference type="OrthoDB" id="264603at2759"/>
<keyword evidence="5" id="KW-0472">Membrane</keyword>
<evidence type="ECO:0000313" key="8">
    <source>
        <dbReference type="Proteomes" id="UP000663825"/>
    </source>
</evidence>
<comment type="caution">
    <text evidence="7">The sequence shown here is derived from an EMBL/GenBank/DDBJ whole genome shotgun (WGS) entry which is preliminary data.</text>
</comment>
<accession>A0A817QHX0</accession>
<keyword evidence="3" id="KW-0812">Transmembrane</keyword>
<comment type="similarity">
    <text evidence="2">Belongs to the VAMP-associated protein (VAP) (TC 9.B.17) family.</text>
</comment>
<dbReference type="AlphaFoldDB" id="A0A817QHX0"/>
<dbReference type="GO" id="GO:0090158">
    <property type="term" value="P:endoplasmic reticulum membrane organization"/>
    <property type="evidence" value="ECO:0007669"/>
    <property type="project" value="TreeGrafter"/>
</dbReference>
<feature type="domain" description="MSP" evidence="6">
    <location>
        <begin position="2"/>
        <end position="142"/>
    </location>
</feature>
<dbReference type="Proteomes" id="UP000663825">
    <property type="component" value="Unassembled WGS sequence"/>
</dbReference>
<organism evidence="7 8">
    <name type="scientific">Rotaria socialis</name>
    <dbReference type="NCBI Taxonomy" id="392032"/>
    <lineage>
        <taxon>Eukaryota</taxon>
        <taxon>Metazoa</taxon>
        <taxon>Spiralia</taxon>
        <taxon>Gnathifera</taxon>
        <taxon>Rotifera</taxon>
        <taxon>Eurotatoria</taxon>
        <taxon>Bdelloidea</taxon>
        <taxon>Philodinida</taxon>
        <taxon>Philodinidae</taxon>
        <taxon>Rotaria</taxon>
    </lineage>
</organism>
<dbReference type="InterPro" id="IPR013783">
    <property type="entry name" value="Ig-like_fold"/>
</dbReference>
<comment type="subcellular location">
    <subcellularLocation>
        <location evidence="1">Membrane</location>
        <topology evidence="1">Single-pass type IV membrane protein</topology>
    </subcellularLocation>
</comment>
<dbReference type="InterPro" id="IPR016763">
    <property type="entry name" value="VAP"/>
</dbReference>
<dbReference type="PROSITE" id="PS50202">
    <property type="entry name" value="MSP"/>
    <property type="match status" value="1"/>
</dbReference>
<evidence type="ECO:0000256" key="2">
    <source>
        <dbReference type="ARBA" id="ARBA00008932"/>
    </source>
</evidence>
<dbReference type="EMBL" id="CAJNXB010001941">
    <property type="protein sequence ID" value="CAF3203807.1"/>
    <property type="molecule type" value="Genomic_DNA"/>
</dbReference>
<keyword evidence="4" id="KW-1133">Transmembrane helix</keyword>
<dbReference type="InterPro" id="IPR008962">
    <property type="entry name" value="PapD-like_sf"/>
</dbReference>